<feature type="compositionally biased region" description="Basic residues" evidence="1">
    <location>
        <begin position="195"/>
        <end position="205"/>
    </location>
</feature>
<gene>
    <name evidence="5" type="primary">LOC108080033</name>
</gene>
<feature type="region of interest" description="Disordered" evidence="1">
    <location>
        <begin position="143"/>
        <end position="247"/>
    </location>
</feature>
<feature type="compositionally biased region" description="Polar residues" evidence="1">
    <location>
        <begin position="235"/>
        <end position="247"/>
    </location>
</feature>
<evidence type="ECO:0000313" key="4">
    <source>
        <dbReference type="Proteomes" id="UP001652661"/>
    </source>
</evidence>
<name>A0A6P4J425_DROKI</name>
<keyword evidence="2" id="KW-0472">Membrane</keyword>
<evidence type="ECO:0000256" key="3">
    <source>
        <dbReference type="SAM" id="SignalP"/>
    </source>
</evidence>
<dbReference type="InterPro" id="IPR032145">
    <property type="entry name" value="DUF4818"/>
</dbReference>
<protein>
    <submittedName>
        <fullName evidence="5">Uncharacterized protein</fullName>
    </submittedName>
</protein>
<evidence type="ECO:0000256" key="2">
    <source>
        <dbReference type="SAM" id="Phobius"/>
    </source>
</evidence>
<dbReference type="Proteomes" id="UP001652661">
    <property type="component" value="Chromosome X"/>
</dbReference>
<keyword evidence="4" id="KW-1185">Reference proteome</keyword>
<evidence type="ECO:0000256" key="1">
    <source>
        <dbReference type="SAM" id="MobiDB-lite"/>
    </source>
</evidence>
<evidence type="ECO:0000313" key="5">
    <source>
        <dbReference type="RefSeq" id="XP_017030099.1"/>
    </source>
</evidence>
<dbReference type="OrthoDB" id="7860492at2759"/>
<keyword evidence="2" id="KW-0812">Transmembrane</keyword>
<dbReference type="RefSeq" id="XP_017030099.1">
    <property type="nucleotide sequence ID" value="XM_017174610.3"/>
</dbReference>
<keyword evidence="3" id="KW-0732">Signal</keyword>
<accession>A0A6P4J425</accession>
<dbReference type="Pfam" id="PF16089">
    <property type="entry name" value="DUF4818"/>
    <property type="match status" value="1"/>
</dbReference>
<organism evidence="4 5">
    <name type="scientific">Drosophila kikkawai</name>
    <name type="common">Fruit fly</name>
    <dbReference type="NCBI Taxonomy" id="30033"/>
    <lineage>
        <taxon>Eukaryota</taxon>
        <taxon>Metazoa</taxon>
        <taxon>Ecdysozoa</taxon>
        <taxon>Arthropoda</taxon>
        <taxon>Hexapoda</taxon>
        <taxon>Insecta</taxon>
        <taxon>Pterygota</taxon>
        <taxon>Neoptera</taxon>
        <taxon>Endopterygota</taxon>
        <taxon>Diptera</taxon>
        <taxon>Brachycera</taxon>
        <taxon>Muscomorpha</taxon>
        <taxon>Ephydroidea</taxon>
        <taxon>Drosophilidae</taxon>
        <taxon>Drosophila</taxon>
        <taxon>Sophophora</taxon>
    </lineage>
</organism>
<dbReference type="GeneID" id="108080033"/>
<sequence length="247" mass="28753">MTSAWVLIIASLLHFGVRRSCFLNMEQLPVVPDTLFARHIAYCAMLHFLYDQELLPMRYRRRMSLLIGFLVELVLGVAFMEVLGQWLWFRMEHLVYRCFLLALRTYGGEHTEMLQSLELVFMRGVMTTLAALLWLNAYAATEPNQPEEPQVAPPAAKASMVKLKHRPQTKRNEQQPSARRLKSQEQASQQDQKQKQKQKMKLKTKQKAEQNRKQQKQVEYPELPVAEDEVAPLEEQQQQHLTATSDC</sequence>
<keyword evidence="2" id="KW-1133">Transmembrane helix</keyword>
<feature type="chain" id="PRO_5027833708" evidence="3">
    <location>
        <begin position="21"/>
        <end position="247"/>
    </location>
</feature>
<feature type="signal peptide" evidence="3">
    <location>
        <begin position="1"/>
        <end position="20"/>
    </location>
</feature>
<proteinExistence type="predicted"/>
<dbReference type="AlphaFoldDB" id="A0A6P4J425"/>
<feature type="compositionally biased region" description="Low complexity" evidence="1">
    <location>
        <begin position="143"/>
        <end position="156"/>
    </location>
</feature>
<reference evidence="5" key="1">
    <citation type="submission" date="2025-08" db="UniProtKB">
        <authorList>
            <consortium name="RefSeq"/>
        </authorList>
    </citation>
    <scope>IDENTIFICATION</scope>
    <source>
        <strain evidence="5">14028-0561.14</strain>
        <tissue evidence="5">Whole fly</tissue>
    </source>
</reference>
<dbReference type="OMA" id="MMYCGFL"/>
<feature type="transmembrane region" description="Helical" evidence="2">
    <location>
        <begin position="63"/>
        <end position="88"/>
    </location>
</feature>